<proteinExistence type="predicted"/>
<evidence type="ECO:0000313" key="2">
    <source>
        <dbReference type="EMBL" id="KAK5989778.1"/>
    </source>
</evidence>
<comment type="caution">
    <text evidence="2">The sequence shown here is derived from an EMBL/GenBank/DDBJ whole genome shotgun (WGS) entry which is preliminary data.</text>
</comment>
<reference evidence="2 3" key="1">
    <citation type="submission" date="2024-01" db="EMBL/GenBank/DDBJ databases">
        <title>Complete genome of Cladobotryum mycophilum ATHUM6906.</title>
        <authorList>
            <person name="Christinaki A.C."/>
            <person name="Myridakis A.I."/>
            <person name="Kouvelis V.N."/>
        </authorList>
    </citation>
    <scope>NUCLEOTIDE SEQUENCE [LARGE SCALE GENOMIC DNA]</scope>
    <source>
        <strain evidence="2 3">ATHUM6906</strain>
    </source>
</reference>
<dbReference type="Proteomes" id="UP001338125">
    <property type="component" value="Unassembled WGS sequence"/>
</dbReference>
<protein>
    <submittedName>
        <fullName evidence="2">Uncharacterized protein</fullName>
    </submittedName>
</protein>
<name>A0ABR0SC82_9HYPO</name>
<feature type="compositionally biased region" description="Basic and acidic residues" evidence="1">
    <location>
        <begin position="42"/>
        <end position="51"/>
    </location>
</feature>
<evidence type="ECO:0000313" key="3">
    <source>
        <dbReference type="Proteomes" id="UP001338125"/>
    </source>
</evidence>
<accession>A0ABR0SC82</accession>
<dbReference type="EMBL" id="JAVFKD010000014">
    <property type="protein sequence ID" value="KAK5989778.1"/>
    <property type="molecule type" value="Genomic_DNA"/>
</dbReference>
<evidence type="ECO:0000256" key="1">
    <source>
        <dbReference type="SAM" id="MobiDB-lite"/>
    </source>
</evidence>
<organism evidence="2 3">
    <name type="scientific">Cladobotryum mycophilum</name>
    <dbReference type="NCBI Taxonomy" id="491253"/>
    <lineage>
        <taxon>Eukaryota</taxon>
        <taxon>Fungi</taxon>
        <taxon>Dikarya</taxon>
        <taxon>Ascomycota</taxon>
        <taxon>Pezizomycotina</taxon>
        <taxon>Sordariomycetes</taxon>
        <taxon>Hypocreomycetidae</taxon>
        <taxon>Hypocreales</taxon>
        <taxon>Hypocreaceae</taxon>
        <taxon>Cladobotryum</taxon>
    </lineage>
</organism>
<sequence length="117" mass="12379">MAEFIMNPPDTPLGPLSLKTGQPPLADELLRMSSPSTASTEDQEHSARDVADIEYPTPKIDPEGPPPISLPTMSYDPDLLLGRTEDDEASALLSSQASAIFAKTCLLVTVTSVGLLA</sequence>
<feature type="region of interest" description="Disordered" evidence="1">
    <location>
        <begin position="1"/>
        <end position="80"/>
    </location>
</feature>
<gene>
    <name evidence="2" type="ORF">PT974_08039</name>
</gene>
<keyword evidence="3" id="KW-1185">Reference proteome</keyword>